<dbReference type="EMBL" id="CP040396">
    <property type="protein sequence ID" value="QCT03435.1"/>
    <property type="molecule type" value="Genomic_DNA"/>
</dbReference>
<dbReference type="KEGG" id="palo:E6C60_2723"/>
<protein>
    <submittedName>
        <fullName evidence="1">Uncharacterized protein</fullName>
    </submittedName>
</protein>
<dbReference type="AlphaFoldDB" id="A0A4P8XM93"/>
<dbReference type="Proteomes" id="UP000300879">
    <property type="component" value="Chromosome"/>
</dbReference>
<reference evidence="1 2" key="1">
    <citation type="submission" date="2019-05" db="EMBL/GenBank/DDBJ databases">
        <authorList>
            <person name="Chen C."/>
        </authorList>
    </citation>
    <scope>NUCLEOTIDE SEQUENCE [LARGE SCALE GENOMIC DNA]</scope>
    <source>
        <strain evidence="1 2">HB172198</strain>
    </source>
</reference>
<dbReference type="InterPro" id="IPR024562">
    <property type="entry name" value="YqhG"/>
</dbReference>
<keyword evidence="2" id="KW-1185">Reference proteome</keyword>
<proteinExistence type="predicted"/>
<organism evidence="1 2">
    <name type="scientific">Paenibacillus algicola</name>
    <dbReference type="NCBI Taxonomy" id="2565926"/>
    <lineage>
        <taxon>Bacteria</taxon>
        <taxon>Bacillati</taxon>
        <taxon>Bacillota</taxon>
        <taxon>Bacilli</taxon>
        <taxon>Bacillales</taxon>
        <taxon>Paenibacillaceae</taxon>
        <taxon>Paenibacillus</taxon>
    </lineage>
</organism>
<dbReference type="Pfam" id="PF11079">
    <property type="entry name" value="YqhG"/>
    <property type="match status" value="2"/>
</dbReference>
<sequence length="325" mass="37245">MSLSPQQIQQHVSVYLDATQCQVLERSPQHVTVKLSPQADKMLTNRPYYWGFIERTGAPAETLSFTFVFDPEAYEAQLEAKARADQTSGSGASAALAQDPLLSRYYGSAPVPMLPVLGPGRIQREDVTFGSRRLQQIWQAAREEGQYLYLFEEPEPEARPKTRSAALEQWLGVCFKVEFSCDLKREELHYVAISLSRKQIVSQFDTQLQERSLSPRLPEYVHIRPAVLSLAQGAELLEQHLLEQLSERDYSWASQAKVRLAEELRIVDSYYEELLKEPDEEKQRLIQEQHEARRSEMQWQYEPKISLSAITCGLFHLHSPVHAPS</sequence>
<evidence type="ECO:0000313" key="2">
    <source>
        <dbReference type="Proteomes" id="UP000300879"/>
    </source>
</evidence>
<name>A0A4P8XM93_9BACL</name>
<evidence type="ECO:0000313" key="1">
    <source>
        <dbReference type="EMBL" id="QCT03435.1"/>
    </source>
</evidence>
<accession>A0A4P8XM93</accession>
<dbReference type="RefSeq" id="WP_138226303.1">
    <property type="nucleotide sequence ID" value="NZ_CP040396.1"/>
</dbReference>
<gene>
    <name evidence="1" type="ORF">E6C60_2723</name>
</gene>
<dbReference type="OrthoDB" id="2433584at2"/>